<keyword evidence="4 10" id="KW-0396">Initiation factor</keyword>
<evidence type="ECO:0000256" key="4">
    <source>
        <dbReference type="ARBA" id="ARBA00022540"/>
    </source>
</evidence>
<comment type="subunit">
    <text evidence="8">Component of the translation initiation factor 2B (eIF2B) complex which is a heterodecamer of two sets of five different subunits: alpha, beta, gamma, delta and epsilon. Subunits alpha, beta and delta comprise a regulatory subcomplex and subunits epsilon and gamma comprise a catalytic subcomplex. Within the complex, the hexameric regulatory complex resides at the center, with the two heterodimeric catalytic subcomplexes bound on opposite sides.</text>
</comment>
<dbReference type="InterPro" id="IPR000649">
    <property type="entry name" value="IF-2B-related"/>
</dbReference>
<dbReference type="Proteomes" id="UP000054498">
    <property type="component" value="Unassembled WGS sequence"/>
</dbReference>
<evidence type="ECO:0000313" key="11">
    <source>
        <dbReference type="Proteomes" id="UP000054498"/>
    </source>
</evidence>
<dbReference type="KEGG" id="mng:MNEG_6493"/>
<protein>
    <recommendedName>
        <fullName evidence="6">Translation initiation factor eIF2B subunit beta</fullName>
    </recommendedName>
    <alternativeName>
        <fullName evidence="7">eIF2B GDP-GTP exchange factor subunit beta</fullName>
    </alternativeName>
</protein>
<comment type="subcellular location">
    <subcellularLocation>
        <location evidence="1">Cytoplasm</location>
        <location evidence="1">Cytosol</location>
    </subcellularLocation>
</comment>
<evidence type="ECO:0000256" key="5">
    <source>
        <dbReference type="ARBA" id="ARBA00022917"/>
    </source>
</evidence>
<evidence type="ECO:0000313" key="10">
    <source>
        <dbReference type="EMBL" id="KIZ01472.1"/>
    </source>
</evidence>
<evidence type="ECO:0000256" key="2">
    <source>
        <dbReference type="ARBA" id="ARBA00007251"/>
    </source>
</evidence>
<dbReference type="InterPro" id="IPR051855">
    <property type="entry name" value="eIF2B_beta_subunit"/>
</dbReference>
<dbReference type="Gene3D" id="3.40.50.10470">
    <property type="entry name" value="Translation initiation factor eif-2b, domain 2"/>
    <property type="match status" value="1"/>
</dbReference>
<name>A0A0D2MLM9_9CHLO</name>
<dbReference type="AlphaFoldDB" id="A0A0D2MLM9"/>
<evidence type="ECO:0000256" key="7">
    <source>
        <dbReference type="ARBA" id="ARBA00044228"/>
    </source>
</evidence>
<keyword evidence="11" id="KW-1185">Reference proteome</keyword>
<dbReference type="GeneID" id="25739369"/>
<keyword evidence="3" id="KW-0963">Cytoplasm</keyword>
<dbReference type="InterPro" id="IPR037171">
    <property type="entry name" value="NagB/RpiA_transferase-like"/>
</dbReference>
<dbReference type="EMBL" id="KK101277">
    <property type="protein sequence ID" value="KIZ01472.1"/>
    <property type="molecule type" value="Genomic_DNA"/>
</dbReference>
<dbReference type="STRING" id="145388.A0A0D2MLM9"/>
<proteinExistence type="inferred from homology"/>
<dbReference type="SUPFAM" id="SSF100950">
    <property type="entry name" value="NagB/RpiA/CoA transferase-like"/>
    <property type="match status" value="1"/>
</dbReference>
<dbReference type="InterPro" id="IPR042529">
    <property type="entry name" value="IF_2B-like_C"/>
</dbReference>
<keyword evidence="5" id="KW-0648">Protein biosynthesis</keyword>
<evidence type="ECO:0000256" key="9">
    <source>
        <dbReference type="RuleBase" id="RU003814"/>
    </source>
</evidence>
<dbReference type="GO" id="GO:0005851">
    <property type="term" value="C:eukaryotic translation initiation factor 2B complex"/>
    <property type="evidence" value="ECO:0007669"/>
    <property type="project" value="TreeGrafter"/>
</dbReference>
<evidence type="ECO:0000256" key="3">
    <source>
        <dbReference type="ARBA" id="ARBA00022490"/>
    </source>
</evidence>
<sequence length="222" mass="23892">MSDTVLLFLKEASKKREFQVVVAEAAPRYDGHKMARKLADAGVQTTLIADSAVFALMARANKASWAAWTGPWGGGKAAGQGVLVGAHAVLANGGVVAPSGSHVVALAARRHSVPLVVLVGLHKLSPLFPHDPDVTFNEFKSPAEVADFDVLAEAFVRRDEGAEPVNVEVSNPCFDYVPPHLVSLFVTDTGGYTPSYVYRLLAEYYSREDYLLSAELLNLINK</sequence>
<dbReference type="PANTHER" id="PTHR45859:SF1">
    <property type="entry name" value="TRANSLATION INITIATION FACTOR EIF-2B SUBUNIT BETA"/>
    <property type="match status" value="1"/>
</dbReference>
<evidence type="ECO:0000256" key="6">
    <source>
        <dbReference type="ARBA" id="ARBA00044122"/>
    </source>
</evidence>
<accession>A0A0D2MLM9</accession>
<organism evidence="10 11">
    <name type="scientific">Monoraphidium neglectum</name>
    <dbReference type="NCBI Taxonomy" id="145388"/>
    <lineage>
        <taxon>Eukaryota</taxon>
        <taxon>Viridiplantae</taxon>
        <taxon>Chlorophyta</taxon>
        <taxon>core chlorophytes</taxon>
        <taxon>Chlorophyceae</taxon>
        <taxon>CS clade</taxon>
        <taxon>Sphaeropleales</taxon>
        <taxon>Selenastraceae</taxon>
        <taxon>Monoraphidium</taxon>
    </lineage>
</organism>
<dbReference type="PANTHER" id="PTHR45859">
    <property type="entry name" value="TRANSLATION INITIATION FACTOR EIF-2B SUBUNIT BETA"/>
    <property type="match status" value="1"/>
</dbReference>
<reference evidence="10 11" key="1">
    <citation type="journal article" date="2013" name="BMC Genomics">
        <title>Reconstruction of the lipid metabolism for the microalga Monoraphidium neglectum from its genome sequence reveals characteristics suitable for biofuel production.</title>
        <authorList>
            <person name="Bogen C."/>
            <person name="Al-Dilaimi A."/>
            <person name="Albersmeier A."/>
            <person name="Wichmann J."/>
            <person name="Grundmann M."/>
            <person name="Rupp O."/>
            <person name="Lauersen K.J."/>
            <person name="Blifernez-Klassen O."/>
            <person name="Kalinowski J."/>
            <person name="Goesmann A."/>
            <person name="Mussgnug J.H."/>
            <person name="Kruse O."/>
        </authorList>
    </citation>
    <scope>NUCLEOTIDE SEQUENCE [LARGE SCALE GENOMIC DNA]</scope>
    <source>
        <strain evidence="10 11">SAG 48.87</strain>
    </source>
</reference>
<evidence type="ECO:0000256" key="1">
    <source>
        <dbReference type="ARBA" id="ARBA00004514"/>
    </source>
</evidence>
<dbReference type="GO" id="GO:0005829">
    <property type="term" value="C:cytosol"/>
    <property type="evidence" value="ECO:0007669"/>
    <property type="project" value="UniProtKB-SubCell"/>
</dbReference>
<dbReference type="Pfam" id="PF01008">
    <property type="entry name" value="IF-2B"/>
    <property type="match status" value="2"/>
</dbReference>
<dbReference type="GO" id="GO:0003743">
    <property type="term" value="F:translation initiation factor activity"/>
    <property type="evidence" value="ECO:0007669"/>
    <property type="project" value="UniProtKB-KW"/>
</dbReference>
<comment type="similarity">
    <text evidence="2 9">Belongs to the eIF-2B alpha/beta/delta subunits family.</text>
</comment>
<evidence type="ECO:0000256" key="8">
    <source>
        <dbReference type="ARBA" id="ARBA00046432"/>
    </source>
</evidence>
<dbReference type="OrthoDB" id="269919at2759"/>
<dbReference type="RefSeq" id="XP_013900491.1">
    <property type="nucleotide sequence ID" value="XM_014045037.1"/>
</dbReference>
<gene>
    <name evidence="10" type="ORF">MNEG_6493</name>
</gene>
<dbReference type="GO" id="GO:0005085">
    <property type="term" value="F:guanyl-nucleotide exchange factor activity"/>
    <property type="evidence" value="ECO:0007669"/>
    <property type="project" value="TreeGrafter"/>
</dbReference>